<accession>A0AAV4VNG1</accession>
<proteinExistence type="predicted"/>
<dbReference type="AlphaFoldDB" id="A0AAV4VNG1"/>
<dbReference type="EMBL" id="BPLQ01013294">
    <property type="protein sequence ID" value="GIY71134.1"/>
    <property type="molecule type" value="Genomic_DNA"/>
</dbReference>
<comment type="caution">
    <text evidence="1">The sequence shown here is derived from an EMBL/GenBank/DDBJ whole genome shotgun (WGS) entry which is preliminary data.</text>
</comment>
<evidence type="ECO:0000313" key="1">
    <source>
        <dbReference type="EMBL" id="GIY71134.1"/>
    </source>
</evidence>
<evidence type="ECO:0000313" key="2">
    <source>
        <dbReference type="Proteomes" id="UP001054837"/>
    </source>
</evidence>
<dbReference type="Proteomes" id="UP001054837">
    <property type="component" value="Unassembled WGS sequence"/>
</dbReference>
<gene>
    <name evidence="1" type="ORF">CDAR_472061</name>
</gene>
<name>A0AAV4VNG1_9ARAC</name>
<organism evidence="1 2">
    <name type="scientific">Caerostris darwini</name>
    <dbReference type="NCBI Taxonomy" id="1538125"/>
    <lineage>
        <taxon>Eukaryota</taxon>
        <taxon>Metazoa</taxon>
        <taxon>Ecdysozoa</taxon>
        <taxon>Arthropoda</taxon>
        <taxon>Chelicerata</taxon>
        <taxon>Arachnida</taxon>
        <taxon>Araneae</taxon>
        <taxon>Araneomorphae</taxon>
        <taxon>Entelegynae</taxon>
        <taxon>Araneoidea</taxon>
        <taxon>Araneidae</taxon>
        <taxon>Caerostris</taxon>
    </lineage>
</organism>
<keyword evidence="2" id="KW-1185">Reference proteome</keyword>
<reference evidence="1 2" key="1">
    <citation type="submission" date="2021-06" db="EMBL/GenBank/DDBJ databases">
        <title>Caerostris darwini draft genome.</title>
        <authorList>
            <person name="Kono N."/>
            <person name="Arakawa K."/>
        </authorList>
    </citation>
    <scope>NUCLEOTIDE SEQUENCE [LARGE SCALE GENOMIC DNA]</scope>
</reference>
<protein>
    <submittedName>
        <fullName evidence="1">Uncharacterized protein</fullName>
    </submittedName>
</protein>
<sequence>MEQERFPFQKVLQGRWSSRLLQDLLSQTQKAANEAVFLMSPLSALGGVKLATLPFPPPSLRSFSLDQSPAAHPSSSDRSGSRLVSLILGILQSFRGIWEGNRNFAMTDLDDVLSSVPRAEY</sequence>